<feature type="signal peptide" evidence="1">
    <location>
        <begin position="1"/>
        <end position="24"/>
    </location>
</feature>
<evidence type="ECO:0008006" key="4">
    <source>
        <dbReference type="Google" id="ProtNLM"/>
    </source>
</evidence>
<protein>
    <recommendedName>
        <fullName evidence="4">Dihydrodipicolinate reductase</fullName>
    </recommendedName>
</protein>
<proteinExistence type="predicted"/>
<accession>A0A0P1GGM7</accession>
<feature type="chain" id="PRO_5006063416" description="Dihydrodipicolinate reductase" evidence="1">
    <location>
        <begin position="25"/>
        <end position="120"/>
    </location>
</feature>
<dbReference type="AlphaFoldDB" id="A0A0P1GGM7"/>
<dbReference type="OrthoDB" id="7874348at2"/>
<reference evidence="2 3" key="1">
    <citation type="submission" date="2015-09" db="EMBL/GenBank/DDBJ databases">
        <authorList>
            <consortium name="Swine Surveillance"/>
        </authorList>
    </citation>
    <scope>NUCLEOTIDE SEQUENCE [LARGE SCALE GENOMIC DNA]</scope>
    <source>
        <strain evidence="2 3">CECT 7557</strain>
    </source>
</reference>
<evidence type="ECO:0000313" key="3">
    <source>
        <dbReference type="Proteomes" id="UP000052022"/>
    </source>
</evidence>
<organism evidence="2 3">
    <name type="scientific">Tritonibacter multivorans</name>
    <dbReference type="NCBI Taxonomy" id="928856"/>
    <lineage>
        <taxon>Bacteria</taxon>
        <taxon>Pseudomonadati</taxon>
        <taxon>Pseudomonadota</taxon>
        <taxon>Alphaproteobacteria</taxon>
        <taxon>Rhodobacterales</taxon>
        <taxon>Paracoccaceae</taxon>
        <taxon>Tritonibacter</taxon>
    </lineage>
</organism>
<name>A0A0P1GGM7_9RHOB</name>
<keyword evidence="3" id="KW-1185">Reference proteome</keyword>
<keyword evidence="1" id="KW-0732">Signal</keyword>
<dbReference type="RefSeq" id="WP_058291205.1">
    <property type="nucleotide sequence ID" value="NZ_CYSD01000042.1"/>
</dbReference>
<sequence length="120" mass="13476">MIFKHLFPLAFATAVLAPAAPALAESFTRIETDAAFKKQVANRQLLQGENTVTIRKNGKFSGVFGGTKYKGVWQWRDGYWCRTLTAPQENTDCQMIEVGGGKMRLTRQRGKGKVQIYSFK</sequence>
<dbReference type="STRING" id="928856.SAMN04488049_10228"/>
<gene>
    <name evidence="2" type="ORF">TRM7557_03192</name>
</gene>
<dbReference type="EMBL" id="CYSD01000042">
    <property type="protein sequence ID" value="CUH81036.1"/>
    <property type="molecule type" value="Genomic_DNA"/>
</dbReference>
<evidence type="ECO:0000256" key="1">
    <source>
        <dbReference type="SAM" id="SignalP"/>
    </source>
</evidence>
<evidence type="ECO:0000313" key="2">
    <source>
        <dbReference type="EMBL" id="CUH81036.1"/>
    </source>
</evidence>
<dbReference type="Proteomes" id="UP000052022">
    <property type="component" value="Unassembled WGS sequence"/>
</dbReference>